<dbReference type="InterPro" id="IPR029058">
    <property type="entry name" value="AB_hydrolase_fold"/>
</dbReference>
<comment type="caution">
    <text evidence="1">The sequence shown here is derived from an EMBL/GenBank/DDBJ whole genome shotgun (WGS) entry which is preliminary data.</text>
</comment>
<organism evidence="1">
    <name type="scientific">marine sediment metagenome</name>
    <dbReference type="NCBI Taxonomy" id="412755"/>
    <lineage>
        <taxon>unclassified sequences</taxon>
        <taxon>metagenomes</taxon>
        <taxon>ecological metagenomes</taxon>
    </lineage>
</organism>
<dbReference type="Gene3D" id="3.40.50.1820">
    <property type="entry name" value="alpha/beta hydrolase"/>
    <property type="match status" value="1"/>
</dbReference>
<feature type="non-terminal residue" evidence="1">
    <location>
        <position position="1"/>
    </location>
</feature>
<sequence length="221" mass="24813">EDMKLKHVILVLVLISTIFTLSCTSQGAGKPGESDTQMKLVFQDPAFSYQLVRAIGHTYYGGADIGECLSIAHRIKEADFESWYEEWLKTADRICEIANNCLADGHRVSARETYLRASMYYRSAEFFLHVNPTDPRILKTWGKSHDCFARAAQLFPFPVDAVEIPYEGTTLPGYFFLVDDSGTPRPTLILHTGFDGTLEELYFDGAAAALRRGYNCLTFEG</sequence>
<dbReference type="SUPFAM" id="SSF53474">
    <property type="entry name" value="alpha/beta-Hydrolases"/>
    <property type="match status" value="1"/>
</dbReference>
<gene>
    <name evidence="1" type="ORF">S12H4_55602</name>
</gene>
<protein>
    <submittedName>
        <fullName evidence="1">Uncharacterized protein</fullName>
    </submittedName>
</protein>
<evidence type="ECO:0000313" key="1">
    <source>
        <dbReference type="EMBL" id="GAJ22137.1"/>
    </source>
</evidence>
<accession>X1VPU2</accession>
<dbReference type="EMBL" id="BARW01035682">
    <property type="protein sequence ID" value="GAJ22137.1"/>
    <property type="molecule type" value="Genomic_DNA"/>
</dbReference>
<dbReference type="Gene3D" id="1.20.1440.110">
    <property type="entry name" value="acylaminoacyl peptidase"/>
    <property type="match status" value="1"/>
</dbReference>
<proteinExistence type="predicted"/>
<name>X1VPU2_9ZZZZ</name>
<dbReference type="AlphaFoldDB" id="X1VPU2"/>
<feature type="non-terminal residue" evidence="1">
    <location>
        <position position="221"/>
    </location>
</feature>
<reference evidence="1" key="1">
    <citation type="journal article" date="2014" name="Front. Microbiol.">
        <title>High frequency of phylogenetically diverse reductive dehalogenase-homologous genes in deep subseafloor sedimentary metagenomes.</title>
        <authorList>
            <person name="Kawai M."/>
            <person name="Futagami T."/>
            <person name="Toyoda A."/>
            <person name="Takaki Y."/>
            <person name="Nishi S."/>
            <person name="Hori S."/>
            <person name="Arai W."/>
            <person name="Tsubouchi T."/>
            <person name="Morono Y."/>
            <person name="Uchiyama I."/>
            <person name="Ito T."/>
            <person name="Fujiyama A."/>
            <person name="Inagaki F."/>
            <person name="Takami H."/>
        </authorList>
    </citation>
    <scope>NUCLEOTIDE SEQUENCE</scope>
    <source>
        <strain evidence="1">Expedition CK06-06</strain>
    </source>
</reference>